<evidence type="ECO:0000256" key="2">
    <source>
        <dbReference type="ARBA" id="ARBA00023125"/>
    </source>
</evidence>
<protein>
    <submittedName>
        <fullName evidence="6">LacI family transcriptional regulator</fullName>
    </submittedName>
</protein>
<dbReference type="CDD" id="cd06267">
    <property type="entry name" value="PBP1_LacI_sugar_binding-like"/>
    <property type="match status" value="1"/>
</dbReference>
<organism evidence="6 7">
    <name type="scientific">Bifidobacterium simiarum</name>
    <dbReference type="NCBI Taxonomy" id="2045441"/>
    <lineage>
        <taxon>Bacteria</taxon>
        <taxon>Bacillati</taxon>
        <taxon>Actinomycetota</taxon>
        <taxon>Actinomycetes</taxon>
        <taxon>Bifidobacteriales</taxon>
        <taxon>Bifidobacteriaceae</taxon>
        <taxon>Bifidobacterium</taxon>
    </lineage>
</organism>
<dbReference type="SUPFAM" id="SSF47413">
    <property type="entry name" value="lambda repressor-like DNA-binding domains"/>
    <property type="match status" value="1"/>
</dbReference>
<accession>A0A2M9HFD7</accession>
<evidence type="ECO:0000313" key="6">
    <source>
        <dbReference type="EMBL" id="PJM75530.1"/>
    </source>
</evidence>
<dbReference type="PANTHER" id="PTHR30146:SF109">
    <property type="entry name" value="HTH-TYPE TRANSCRIPTIONAL REGULATOR GALS"/>
    <property type="match status" value="1"/>
</dbReference>
<dbReference type="Proteomes" id="UP000231451">
    <property type="component" value="Unassembled WGS sequence"/>
</dbReference>
<comment type="caution">
    <text evidence="6">The sequence shown here is derived from an EMBL/GenBank/DDBJ whole genome shotgun (WGS) entry which is preliminary data.</text>
</comment>
<feature type="domain" description="HTH lacI-type" evidence="5">
    <location>
        <begin position="27"/>
        <end position="85"/>
    </location>
</feature>
<dbReference type="CDD" id="cd01392">
    <property type="entry name" value="HTH_LacI"/>
    <property type="match status" value="1"/>
</dbReference>
<dbReference type="Pfam" id="PF00356">
    <property type="entry name" value="LacI"/>
    <property type="match status" value="1"/>
</dbReference>
<dbReference type="OrthoDB" id="37081at2"/>
<evidence type="ECO:0000259" key="5">
    <source>
        <dbReference type="PROSITE" id="PS50932"/>
    </source>
</evidence>
<dbReference type="GO" id="GO:0003700">
    <property type="term" value="F:DNA-binding transcription factor activity"/>
    <property type="evidence" value="ECO:0007669"/>
    <property type="project" value="TreeGrafter"/>
</dbReference>
<proteinExistence type="predicted"/>
<dbReference type="SMART" id="SM00354">
    <property type="entry name" value="HTH_LACI"/>
    <property type="match status" value="1"/>
</dbReference>
<feature type="compositionally biased region" description="Polar residues" evidence="4">
    <location>
        <begin position="1"/>
        <end position="15"/>
    </location>
</feature>
<evidence type="ECO:0000256" key="4">
    <source>
        <dbReference type="SAM" id="MobiDB-lite"/>
    </source>
</evidence>
<dbReference type="GO" id="GO:0000976">
    <property type="term" value="F:transcription cis-regulatory region binding"/>
    <property type="evidence" value="ECO:0007669"/>
    <property type="project" value="TreeGrafter"/>
</dbReference>
<dbReference type="Gene3D" id="3.40.50.2300">
    <property type="match status" value="2"/>
</dbReference>
<evidence type="ECO:0000256" key="1">
    <source>
        <dbReference type="ARBA" id="ARBA00023015"/>
    </source>
</evidence>
<evidence type="ECO:0000313" key="7">
    <source>
        <dbReference type="Proteomes" id="UP000231451"/>
    </source>
</evidence>
<dbReference type="Gene3D" id="1.10.260.40">
    <property type="entry name" value="lambda repressor-like DNA-binding domains"/>
    <property type="match status" value="1"/>
</dbReference>
<dbReference type="SUPFAM" id="SSF53822">
    <property type="entry name" value="Periplasmic binding protein-like I"/>
    <property type="match status" value="1"/>
</dbReference>
<dbReference type="PROSITE" id="PS50932">
    <property type="entry name" value="HTH_LACI_2"/>
    <property type="match status" value="1"/>
</dbReference>
<dbReference type="EMBL" id="PEBK01000003">
    <property type="protein sequence ID" value="PJM75530.1"/>
    <property type="molecule type" value="Genomic_DNA"/>
</dbReference>
<dbReference type="InterPro" id="IPR028082">
    <property type="entry name" value="Peripla_BP_I"/>
</dbReference>
<reference evidence="6 7" key="1">
    <citation type="submission" date="2017-10" db="EMBL/GenBank/DDBJ databases">
        <title>Draft genome sequences of strains TRE 1, TRE 9, TRE H and TRI 7, isolated from tamarins, belonging to four potential novel Bifidobacterium species.</title>
        <authorList>
            <person name="Mattarelli P."/>
            <person name="Modesto M."/>
            <person name="Puglisi E."/>
            <person name="Morelli L."/>
            <person name="Spezio C."/>
            <person name="Bonetti A."/>
            <person name="Sandri C."/>
        </authorList>
    </citation>
    <scope>NUCLEOTIDE SEQUENCE [LARGE SCALE GENOMIC DNA]</scope>
    <source>
        <strain evidence="7">TRI7</strain>
    </source>
</reference>
<dbReference type="InterPro" id="IPR000843">
    <property type="entry name" value="HTH_LacI"/>
</dbReference>
<gene>
    <name evidence="6" type="ORF">CSQ87_03665</name>
</gene>
<keyword evidence="2" id="KW-0238">DNA-binding</keyword>
<dbReference type="RefSeq" id="WP_100512534.1">
    <property type="nucleotide sequence ID" value="NZ_PEBK01000003.1"/>
</dbReference>
<keyword evidence="3" id="KW-0804">Transcription</keyword>
<feature type="region of interest" description="Disordered" evidence="4">
    <location>
        <begin position="1"/>
        <end position="23"/>
    </location>
</feature>
<dbReference type="PROSITE" id="PS00356">
    <property type="entry name" value="HTH_LACI_1"/>
    <property type="match status" value="1"/>
</dbReference>
<keyword evidence="1" id="KW-0805">Transcription regulation</keyword>
<name>A0A2M9HFD7_9BIFI</name>
<dbReference type="AlphaFoldDB" id="A0A2M9HFD7"/>
<dbReference type="InterPro" id="IPR046335">
    <property type="entry name" value="LacI/GalR-like_sensor"/>
</dbReference>
<sequence length="360" mass="39285">MTSTDKQPNGASPTISAKRDDDASKRIGISDVAKKADVSIGTVSNYLNYPDRVSDRLKIKIQKAIEDLGYVRTQKRKIIERQIVTPLIGYVITDVENYLFTSILEGIQEICEANDMEVIGVHSMSDKTRQSEQVRMLCQMNVSGLIISAVDDSQDDIAFARAAGIPAIMIDHRNPSFVDDHCTVLKNDTAAGEIAAHELISTGCRHLAYVANDSNYQPIQQRQTGIERVTRATDGVTLEVIDSGGLMFEDGYEIGRRLSSIQNSDRPDGIVAGSDRVASGIISALTDAGIQIPEEISVIGTEGDRLESRCPMSLTVVESPGVDMGRRAMTLMLDEIANPAGHVHSTQLLMPKLIRRASTR</sequence>
<dbReference type="InterPro" id="IPR010982">
    <property type="entry name" value="Lambda_DNA-bd_dom_sf"/>
</dbReference>
<dbReference type="Pfam" id="PF13377">
    <property type="entry name" value="Peripla_BP_3"/>
    <property type="match status" value="1"/>
</dbReference>
<evidence type="ECO:0000256" key="3">
    <source>
        <dbReference type="ARBA" id="ARBA00023163"/>
    </source>
</evidence>
<keyword evidence="7" id="KW-1185">Reference proteome</keyword>
<dbReference type="PANTHER" id="PTHR30146">
    <property type="entry name" value="LACI-RELATED TRANSCRIPTIONAL REPRESSOR"/>
    <property type="match status" value="1"/>
</dbReference>